<dbReference type="EMBL" id="JACOOK010000007">
    <property type="protein sequence ID" value="MBC5617584.1"/>
    <property type="molecule type" value="Genomic_DNA"/>
</dbReference>
<sequence length="90" mass="9739">MKKSILAAILLSGGFIAVTMHMKRNDPNVGDLLLKNVEALSGDESSEKFKYPCSNGIYFDTSKTISSVRYCGSCGYVDASNTFDPSECSL</sequence>
<gene>
    <name evidence="1" type="ORF">H8S08_11255</name>
</gene>
<name>A0ABR7CPQ7_9BACT</name>
<dbReference type="Proteomes" id="UP000636891">
    <property type="component" value="Unassembled WGS sequence"/>
</dbReference>
<evidence type="ECO:0008006" key="3">
    <source>
        <dbReference type="Google" id="ProtNLM"/>
    </source>
</evidence>
<reference evidence="1 2" key="1">
    <citation type="submission" date="2020-08" db="EMBL/GenBank/DDBJ databases">
        <title>Genome public.</title>
        <authorList>
            <person name="Liu C."/>
            <person name="Sun Q."/>
        </authorList>
    </citation>
    <scope>NUCLEOTIDE SEQUENCE [LARGE SCALE GENOMIC DNA]</scope>
    <source>
        <strain evidence="1 2">New-7</strain>
    </source>
</reference>
<evidence type="ECO:0000313" key="2">
    <source>
        <dbReference type="Proteomes" id="UP000636891"/>
    </source>
</evidence>
<accession>A0ABR7CPQ7</accession>
<proteinExistence type="predicted"/>
<evidence type="ECO:0000313" key="1">
    <source>
        <dbReference type="EMBL" id="MBC5617584.1"/>
    </source>
</evidence>
<comment type="caution">
    <text evidence="1">The sequence shown here is derived from an EMBL/GenBank/DDBJ whole genome shotgun (WGS) entry which is preliminary data.</text>
</comment>
<protein>
    <recommendedName>
        <fullName evidence="3">Membrane or secreted protein</fullName>
    </recommendedName>
</protein>
<dbReference type="RefSeq" id="WP_147386992.1">
    <property type="nucleotide sequence ID" value="NZ_JACOOK010000007.1"/>
</dbReference>
<organism evidence="1 2">
    <name type="scientific">Alistipes hominis</name>
    <dbReference type="NCBI Taxonomy" id="2763015"/>
    <lineage>
        <taxon>Bacteria</taxon>
        <taxon>Pseudomonadati</taxon>
        <taxon>Bacteroidota</taxon>
        <taxon>Bacteroidia</taxon>
        <taxon>Bacteroidales</taxon>
        <taxon>Rikenellaceae</taxon>
        <taxon>Alistipes</taxon>
    </lineage>
</organism>
<keyword evidence="2" id="KW-1185">Reference proteome</keyword>